<name>A0A8H5M994_9AGAR</name>
<comment type="caution">
    <text evidence="6">The sequence shown here is derived from an EMBL/GenBank/DDBJ whole genome shotgun (WGS) entry which is preliminary data.</text>
</comment>
<proteinExistence type="predicted"/>
<feature type="transmembrane region" description="Helical" evidence="5">
    <location>
        <begin position="262"/>
        <end position="283"/>
    </location>
</feature>
<dbReference type="Proteomes" id="UP000518752">
    <property type="component" value="Unassembled WGS sequence"/>
</dbReference>
<sequence length="383" mass="42313">MVSGVLIYILVGSPSLRKDSTRSDACGKYSAVAIKRGASRRWSVSTNVHSYFINLLVFDLIQAIGGIIDVKWVAIGNVTEGSLCTAQAIFKQIGDVGVALSNVVGTDLLNSAAQGFSPIYTPKMIALHTFCVLVLRWNAPTRMAPFPLALIWTFIALIVGVSYATHKSRDFYGNTQYWCWITASYDIERIALEYFWMWAAALINLLCYGIMALVVKGALVVDGMRFRFIGWKSQKGHSLEMGDSANLTGADRIQSNAIARHMLFYPLIYILAVSPITIVRWMAFSGTNVPFPATAFASVVFSLSGVFNVILFAMTRPKLLPHREPRARIRPFSFPAGTHPSLRYTPANNPIEATHASWESTLKAVPSELPVLHIGRDQFSVSR</sequence>
<dbReference type="OrthoDB" id="100006at2759"/>
<dbReference type="AlphaFoldDB" id="A0A8H5M994"/>
<keyword evidence="4 5" id="KW-0472">Membrane</keyword>
<accession>A0A8H5M994</accession>
<feature type="transmembrane region" description="Helical" evidence="5">
    <location>
        <begin position="195"/>
        <end position="219"/>
    </location>
</feature>
<reference evidence="6 7" key="1">
    <citation type="journal article" date="2020" name="ISME J.">
        <title>Uncovering the hidden diversity of litter-decomposition mechanisms in mushroom-forming fungi.</title>
        <authorList>
            <person name="Floudas D."/>
            <person name="Bentzer J."/>
            <person name="Ahren D."/>
            <person name="Johansson T."/>
            <person name="Persson P."/>
            <person name="Tunlid A."/>
        </authorList>
    </citation>
    <scope>NUCLEOTIDE SEQUENCE [LARGE SCALE GENOMIC DNA]</scope>
    <source>
        <strain evidence="6 7">CBS 406.79</strain>
    </source>
</reference>
<dbReference type="EMBL" id="JAACJN010000040">
    <property type="protein sequence ID" value="KAF5385417.1"/>
    <property type="molecule type" value="Genomic_DNA"/>
</dbReference>
<dbReference type="PANTHER" id="PTHR23112">
    <property type="entry name" value="G PROTEIN-COUPLED RECEPTOR 157-RELATED"/>
    <property type="match status" value="1"/>
</dbReference>
<dbReference type="Gene3D" id="1.20.1070.10">
    <property type="entry name" value="Rhodopsin 7-helix transmembrane proteins"/>
    <property type="match status" value="1"/>
</dbReference>
<comment type="subcellular location">
    <subcellularLocation>
        <location evidence="1">Membrane</location>
        <topology evidence="1">Multi-pass membrane protein</topology>
    </subcellularLocation>
</comment>
<dbReference type="PANTHER" id="PTHR23112:SF37">
    <property type="entry name" value="G PROTEIN-COUPLED RECEPTOR GPR1"/>
    <property type="match status" value="1"/>
</dbReference>
<dbReference type="GO" id="GO:0007189">
    <property type="term" value="P:adenylate cyclase-activating G protein-coupled receptor signaling pathway"/>
    <property type="evidence" value="ECO:0007669"/>
    <property type="project" value="TreeGrafter"/>
</dbReference>
<evidence type="ECO:0000256" key="5">
    <source>
        <dbReference type="SAM" id="Phobius"/>
    </source>
</evidence>
<evidence type="ECO:0008006" key="8">
    <source>
        <dbReference type="Google" id="ProtNLM"/>
    </source>
</evidence>
<dbReference type="GO" id="GO:0004930">
    <property type="term" value="F:G protein-coupled receptor activity"/>
    <property type="evidence" value="ECO:0007669"/>
    <property type="project" value="TreeGrafter"/>
</dbReference>
<evidence type="ECO:0000256" key="4">
    <source>
        <dbReference type="ARBA" id="ARBA00023136"/>
    </source>
</evidence>
<evidence type="ECO:0000313" key="6">
    <source>
        <dbReference type="EMBL" id="KAF5385417.1"/>
    </source>
</evidence>
<feature type="transmembrane region" description="Helical" evidence="5">
    <location>
        <begin position="295"/>
        <end position="314"/>
    </location>
</feature>
<keyword evidence="3 5" id="KW-1133">Transmembrane helix</keyword>
<keyword evidence="2 5" id="KW-0812">Transmembrane</keyword>
<feature type="transmembrane region" description="Helical" evidence="5">
    <location>
        <begin position="146"/>
        <end position="165"/>
    </location>
</feature>
<evidence type="ECO:0000313" key="7">
    <source>
        <dbReference type="Proteomes" id="UP000518752"/>
    </source>
</evidence>
<keyword evidence="7" id="KW-1185">Reference proteome</keyword>
<evidence type="ECO:0000256" key="1">
    <source>
        <dbReference type="ARBA" id="ARBA00004141"/>
    </source>
</evidence>
<gene>
    <name evidence="6" type="ORF">D9757_005381</name>
</gene>
<dbReference type="GO" id="GO:0005886">
    <property type="term" value="C:plasma membrane"/>
    <property type="evidence" value="ECO:0007669"/>
    <property type="project" value="TreeGrafter"/>
</dbReference>
<evidence type="ECO:0000256" key="3">
    <source>
        <dbReference type="ARBA" id="ARBA00022989"/>
    </source>
</evidence>
<protein>
    <recommendedName>
        <fullName evidence="8">Glucose receptor Git3 N-terminal domain-containing protein</fullName>
    </recommendedName>
</protein>
<evidence type="ECO:0000256" key="2">
    <source>
        <dbReference type="ARBA" id="ARBA00022692"/>
    </source>
</evidence>
<organism evidence="6 7">
    <name type="scientific">Collybiopsis confluens</name>
    <dbReference type="NCBI Taxonomy" id="2823264"/>
    <lineage>
        <taxon>Eukaryota</taxon>
        <taxon>Fungi</taxon>
        <taxon>Dikarya</taxon>
        <taxon>Basidiomycota</taxon>
        <taxon>Agaricomycotina</taxon>
        <taxon>Agaricomycetes</taxon>
        <taxon>Agaricomycetidae</taxon>
        <taxon>Agaricales</taxon>
        <taxon>Marasmiineae</taxon>
        <taxon>Omphalotaceae</taxon>
        <taxon>Collybiopsis</taxon>
    </lineage>
</organism>